<keyword evidence="6" id="KW-0256">Endoplasmic reticulum</keyword>
<feature type="transmembrane region" description="Helical" evidence="11">
    <location>
        <begin position="87"/>
        <end position="106"/>
    </location>
</feature>
<dbReference type="AlphaFoldDB" id="A0A1Y2FBB1"/>
<evidence type="ECO:0000256" key="5">
    <source>
        <dbReference type="ARBA" id="ARBA00022801"/>
    </source>
</evidence>
<evidence type="ECO:0000256" key="4">
    <source>
        <dbReference type="ARBA" id="ARBA00022692"/>
    </source>
</evidence>
<evidence type="ECO:0000256" key="10">
    <source>
        <dbReference type="ARBA" id="ARBA00049729"/>
    </source>
</evidence>
<evidence type="ECO:0000313" key="14">
    <source>
        <dbReference type="Proteomes" id="UP000193920"/>
    </source>
</evidence>
<keyword evidence="3" id="KW-0645">Protease</keyword>
<comment type="similarity">
    <text evidence="2">Belongs to the peptidase U48 family.</text>
</comment>
<sequence length="290" mass="33781">MQYLSKYEALIICFLLSGFFVGSLYFFNRKRQLELTRDHPEVIKKRFISILIVCIVSPFALIIYYYIRNVFDNNSFVFFLYSMGITYKNIITGTVIGLLLVLEIYFGPLVVMYCQKELIFQNENYKNIKLGLIEVRNVIVGPISEEFIFRSCMISICYLANFSNIFMIFVLPLFFGVAHVHHIYEYYSEHKEEEGVLIQAILGTSFQFLYTTIFGWFSTYLTLRTGNLLSSICAHSLCNIFNFPDVNSVFTATGKSKVIYMICYVVGLIVFIVTMFFVSKTSHLQSFFWN</sequence>
<dbReference type="GO" id="GO:0005789">
    <property type="term" value="C:endoplasmic reticulum membrane"/>
    <property type="evidence" value="ECO:0007669"/>
    <property type="project" value="UniProtKB-SubCell"/>
</dbReference>
<feature type="transmembrane region" description="Helical" evidence="11">
    <location>
        <begin position="258"/>
        <end position="278"/>
    </location>
</feature>
<evidence type="ECO:0000256" key="11">
    <source>
        <dbReference type="SAM" id="Phobius"/>
    </source>
</evidence>
<proteinExistence type="inferred from homology"/>
<evidence type="ECO:0000256" key="8">
    <source>
        <dbReference type="ARBA" id="ARBA00023136"/>
    </source>
</evidence>
<accession>A0A1Y2FBB1</accession>
<evidence type="ECO:0000256" key="2">
    <source>
        <dbReference type="ARBA" id="ARBA00006897"/>
    </source>
</evidence>
<dbReference type="EC" id="3.4.26.1" evidence="10"/>
<comment type="subcellular location">
    <subcellularLocation>
        <location evidence="1">Endoplasmic reticulum membrane</location>
        <topology evidence="1">Multi-pass membrane protein</topology>
    </subcellularLocation>
</comment>
<dbReference type="InterPro" id="IPR039731">
    <property type="entry name" value="Rce1"/>
</dbReference>
<dbReference type="GO" id="GO:0071586">
    <property type="term" value="P:CAAX-box protein processing"/>
    <property type="evidence" value="ECO:0007669"/>
    <property type="project" value="InterPro"/>
</dbReference>
<gene>
    <name evidence="13" type="ORF">LY90DRAFT_664492</name>
</gene>
<keyword evidence="14" id="KW-1185">Reference proteome</keyword>
<dbReference type="GO" id="GO:0004222">
    <property type="term" value="F:metalloendopeptidase activity"/>
    <property type="evidence" value="ECO:0007669"/>
    <property type="project" value="InterPro"/>
</dbReference>
<feature type="transmembrane region" description="Helical" evidence="11">
    <location>
        <begin position="158"/>
        <end position="184"/>
    </location>
</feature>
<evidence type="ECO:0000313" key="13">
    <source>
        <dbReference type="EMBL" id="ORY80626.1"/>
    </source>
</evidence>
<keyword evidence="7 11" id="KW-1133">Transmembrane helix</keyword>
<evidence type="ECO:0000256" key="9">
    <source>
        <dbReference type="ARBA" id="ARBA00047280"/>
    </source>
</evidence>
<dbReference type="PANTHER" id="PTHR13046">
    <property type="entry name" value="PROTEASE U48 CAAX PRENYL PROTEASE RCE1"/>
    <property type="match status" value="1"/>
</dbReference>
<reference evidence="13 14" key="1">
    <citation type="submission" date="2016-08" db="EMBL/GenBank/DDBJ databases">
        <title>A Parts List for Fungal Cellulosomes Revealed by Comparative Genomics.</title>
        <authorList>
            <consortium name="DOE Joint Genome Institute"/>
            <person name="Haitjema C.H."/>
            <person name="Gilmore S.P."/>
            <person name="Henske J.K."/>
            <person name="Solomon K.V."/>
            <person name="De Groot R."/>
            <person name="Kuo A."/>
            <person name="Mondo S.J."/>
            <person name="Salamov A.A."/>
            <person name="Labutti K."/>
            <person name="Zhao Z."/>
            <person name="Chiniquy J."/>
            <person name="Barry K."/>
            <person name="Brewer H.M."/>
            <person name="Purvine S.O."/>
            <person name="Wright A.T."/>
            <person name="Boxma B."/>
            <person name="Van Alen T."/>
            <person name="Hackstein J.H."/>
            <person name="Baker S.E."/>
            <person name="Grigoriev I.V."/>
            <person name="O'Malley M.A."/>
        </authorList>
    </citation>
    <scope>NUCLEOTIDE SEQUENCE [LARGE SCALE GENOMIC DNA]</scope>
    <source>
        <strain evidence="13 14">G1</strain>
    </source>
</reference>
<feature type="transmembrane region" description="Helical" evidence="11">
    <location>
        <begin position="196"/>
        <end position="217"/>
    </location>
</feature>
<organism evidence="13 14">
    <name type="scientific">Neocallimastix californiae</name>
    <dbReference type="NCBI Taxonomy" id="1754190"/>
    <lineage>
        <taxon>Eukaryota</taxon>
        <taxon>Fungi</taxon>
        <taxon>Fungi incertae sedis</taxon>
        <taxon>Chytridiomycota</taxon>
        <taxon>Chytridiomycota incertae sedis</taxon>
        <taxon>Neocallimastigomycetes</taxon>
        <taxon>Neocallimastigales</taxon>
        <taxon>Neocallimastigaceae</taxon>
        <taxon>Neocallimastix</taxon>
    </lineage>
</organism>
<evidence type="ECO:0000259" key="12">
    <source>
        <dbReference type="Pfam" id="PF02517"/>
    </source>
</evidence>
<dbReference type="InterPro" id="IPR003675">
    <property type="entry name" value="Rce1/LyrA-like_dom"/>
</dbReference>
<evidence type="ECO:0000256" key="7">
    <source>
        <dbReference type="ARBA" id="ARBA00022989"/>
    </source>
</evidence>
<keyword evidence="4 11" id="KW-0812">Transmembrane</keyword>
<feature type="transmembrane region" description="Helical" evidence="11">
    <location>
        <begin position="6"/>
        <end position="27"/>
    </location>
</feature>
<evidence type="ECO:0000256" key="1">
    <source>
        <dbReference type="ARBA" id="ARBA00004477"/>
    </source>
</evidence>
<dbReference type="EMBL" id="MCOG01000012">
    <property type="protein sequence ID" value="ORY80626.1"/>
    <property type="molecule type" value="Genomic_DNA"/>
</dbReference>
<keyword evidence="8 11" id="KW-0472">Membrane</keyword>
<dbReference type="OrthoDB" id="271604at2759"/>
<keyword evidence="5" id="KW-0378">Hydrolase</keyword>
<comment type="caution">
    <text evidence="13">The sequence shown here is derived from an EMBL/GenBank/DDBJ whole genome shotgun (WGS) entry which is preliminary data.</text>
</comment>
<dbReference type="PANTHER" id="PTHR13046:SF0">
    <property type="entry name" value="CAAX PRENYL PROTEASE 2"/>
    <property type="match status" value="1"/>
</dbReference>
<dbReference type="Pfam" id="PF02517">
    <property type="entry name" value="Rce1-like"/>
    <property type="match status" value="1"/>
</dbReference>
<dbReference type="Proteomes" id="UP000193920">
    <property type="component" value="Unassembled WGS sequence"/>
</dbReference>
<evidence type="ECO:0000256" key="3">
    <source>
        <dbReference type="ARBA" id="ARBA00022670"/>
    </source>
</evidence>
<feature type="domain" description="CAAX prenyl protease 2/Lysostaphin resistance protein A-like" evidence="12">
    <location>
        <begin position="135"/>
        <end position="241"/>
    </location>
</feature>
<name>A0A1Y2FBB1_9FUNG</name>
<protein>
    <recommendedName>
        <fullName evidence="10">intramembrane prenyl-peptidase Rce1</fullName>
        <ecNumber evidence="10">3.4.26.1</ecNumber>
    </recommendedName>
</protein>
<dbReference type="STRING" id="1754190.A0A1Y2FBB1"/>
<evidence type="ECO:0000256" key="6">
    <source>
        <dbReference type="ARBA" id="ARBA00022824"/>
    </source>
</evidence>
<comment type="catalytic activity">
    <reaction evidence="9">
        <text>Hydrolyzes the peptide bond -P2-(S-farnesyl or geranylgeranyl)C-P1'-P2'-P3'-COOH where P1' and P2' are amino acids with aliphatic sidechains and P3' is any C-terminal residue.</text>
        <dbReference type="EC" id="3.4.26.1"/>
    </reaction>
</comment>
<feature type="transmembrane region" description="Helical" evidence="11">
    <location>
        <begin position="47"/>
        <end position="67"/>
    </location>
</feature>